<keyword evidence="5" id="KW-0460">Magnesium</keyword>
<dbReference type="GO" id="GO:0016818">
    <property type="term" value="F:hydrolase activity, acting on acid anhydrides, in phosphorus-containing anhydrides"/>
    <property type="evidence" value="ECO:0007669"/>
    <property type="project" value="InterPro"/>
</dbReference>
<evidence type="ECO:0000256" key="3">
    <source>
        <dbReference type="ARBA" id="ARBA00022723"/>
    </source>
</evidence>
<dbReference type="eggNOG" id="COG0494">
    <property type="taxonomic scope" value="Bacteria"/>
</dbReference>
<keyword evidence="4" id="KW-0378">Hydrolase</keyword>
<dbReference type="PROSITE" id="PS51462">
    <property type="entry name" value="NUDIX"/>
    <property type="match status" value="1"/>
</dbReference>
<feature type="domain" description="Nudix hydrolase" evidence="7">
    <location>
        <begin position="5"/>
        <end position="200"/>
    </location>
</feature>
<dbReference type="Gene3D" id="3.90.79.10">
    <property type="entry name" value="Nucleoside Triphosphate Pyrophosphohydrolase"/>
    <property type="match status" value="1"/>
</dbReference>
<evidence type="ECO:0000256" key="1">
    <source>
        <dbReference type="ARBA" id="ARBA00001936"/>
    </source>
</evidence>
<organism evidence="8 9">
    <name type="scientific">Segniliparus rugosus (strain ATCC BAA-974 / DSM 45345 / CCUG 50838 / CIP 108380 / JCM 13579 / CDC 945)</name>
    <dbReference type="NCBI Taxonomy" id="679197"/>
    <lineage>
        <taxon>Bacteria</taxon>
        <taxon>Bacillati</taxon>
        <taxon>Actinomycetota</taxon>
        <taxon>Actinomycetes</taxon>
        <taxon>Mycobacteriales</taxon>
        <taxon>Segniliparaceae</taxon>
        <taxon>Segniliparus</taxon>
    </lineage>
</organism>
<dbReference type="RefSeq" id="WP_007472079.1">
    <property type="nucleotide sequence ID" value="NZ_KI391953.1"/>
</dbReference>
<evidence type="ECO:0000256" key="6">
    <source>
        <dbReference type="ARBA" id="ARBA00023211"/>
    </source>
</evidence>
<comment type="caution">
    <text evidence="8">The sequence shown here is derived from an EMBL/GenBank/DDBJ whole genome shotgun (WGS) entry which is preliminary data.</text>
</comment>
<gene>
    <name evidence="8" type="ORF">HMPREF9336_03234</name>
</gene>
<dbReference type="Proteomes" id="UP000004816">
    <property type="component" value="Unassembled WGS sequence"/>
</dbReference>
<dbReference type="HOGENOM" id="CLU_059078_0_0_11"/>
<sequence>MSVVEAKDAASVVLVRQGADGVEVFLIRRVPQMAFAPGFTVFPGGGVDSGDWSDQPLGPDFWPARFQDSPERVAALGRAAARELFEECGVLLAAGGAVPDRERALRARERIAAKEIGFGDFLADEGLSVDIGLLRPMAHWTTPVSEPRRFDTRFFLAVLPDGQEADGRTSESARSVWRRPADALDPASAEPCLLLPPTWSLLRLLASYSRVADVTAALDAERAPIPEVMPVGAERRWSFPGAEEYLAWTEALSAR</sequence>
<dbReference type="PANTHER" id="PTHR12318">
    <property type="entry name" value="TESTOSTERONE-REGULATED PROTEIN RP2"/>
    <property type="match status" value="1"/>
</dbReference>
<evidence type="ECO:0000259" key="7">
    <source>
        <dbReference type="PROSITE" id="PS51462"/>
    </source>
</evidence>
<dbReference type="CDD" id="cd18870">
    <property type="entry name" value="NUDIX_AcylCoAdiphos_Nudt19"/>
    <property type="match status" value="1"/>
</dbReference>
<dbReference type="InterPro" id="IPR015797">
    <property type="entry name" value="NUDIX_hydrolase-like_dom_sf"/>
</dbReference>
<dbReference type="GO" id="GO:0046872">
    <property type="term" value="F:metal ion binding"/>
    <property type="evidence" value="ECO:0007669"/>
    <property type="project" value="UniProtKB-KW"/>
</dbReference>
<dbReference type="InterPro" id="IPR000086">
    <property type="entry name" value="NUDIX_hydrolase_dom"/>
</dbReference>
<dbReference type="AlphaFoldDB" id="E5XUR2"/>
<name>E5XUR2_SEGRC</name>
<dbReference type="EMBL" id="ACZI02000001">
    <property type="protein sequence ID" value="EFV11900.1"/>
    <property type="molecule type" value="Genomic_DNA"/>
</dbReference>
<proteinExistence type="predicted"/>
<dbReference type="InterPro" id="IPR039121">
    <property type="entry name" value="NUDT19"/>
</dbReference>
<dbReference type="SUPFAM" id="SSF55811">
    <property type="entry name" value="Nudix"/>
    <property type="match status" value="1"/>
</dbReference>
<dbReference type="STRING" id="679197.HMPREF9336_03234"/>
<evidence type="ECO:0000313" key="9">
    <source>
        <dbReference type="Proteomes" id="UP000004816"/>
    </source>
</evidence>
<evidence type="ECO:0000256" key="2">
    <source>
        <dbReference type="ARBA" id="ARBA00001946"/>
    </source>
</evidence>
<accession>E5XUR2</accession>
<comment type="cofactor">
    <cofactor evidence="1">
        <name>Mn(2+)</name>
        <dbReference type="ChEBI" id="CHEBI:29035"/>
    </cofactor>
</comment>
<evidence type="ECO:0000256" key="4">
    <source>
        <dbReference type="ARBA" id="ARBA00022801"/>
    </source>
</evidence>
<evidence type="ECO:0000313" key="8">
    <source>
        <dbReference type="EMBL" id="EFV11900.1"/>
    </source>
</evidence>
<evidence type="ECO:0000256" key="5">
    <source>
        <dbReference type="ARBA" id="ARBA00022842"/>
    </source>
</evidence>
<comment type="cofactor">
    <cofactor evidence="2">
        <name>Mg(2+)</name>
        <dbReference type="ChEBI" id="CHEBI:18420"/>
    </cofactor>
</comment>
<dbReference type="OrthoDB" id="7183442at2"/>
<reference evidence="8 9" key="1">
    <citation type="journal article" date="2011" name="Stand. Genomic Sci.">
        <title>High quality draft genome sequence of Segniliparus rugosus CDC 945(T)= (ATCC BAA-974(T)).</title>
        <authorList>
            <person name="Earl A.M."/>
            <person name="Desjardins C.A."/>
            <person name="Fitzgerald M.G."/>
            <person name="Arachchi H.M."/>
            <person name="Zeng Q."/>
            <person name="Mehta T."/>
            <person name="Griggs A."/>
            <person name="Birren B.W."/>
            <person name="Toney N.C."/>
            <person name="Carr J."/>
            <person name="Posey J."/>
            <person name="Butler W.R."/>
        </authorList>
    </citation>
    <scope>NUCLEOTIDE SEQUENCE [LARGE SCALE GENOMIC DNA]</scope>
    <source>
        <strain evidence="9">ATCC BAA-974 / DSM 45345 / CCUG 50838 / CIP 108380 / JCM 13579 / CDC 945</strain>
    </source>
</reference>
<protein>
    <recommendedName>
        <fullName evidence="7">Nudix hydrolase domain-containing protein</fullName>
    </recommendedName>
</protein>
<keyword evidence="6" id="KW-0464">Manganese</keyword>
<keyword evidence="9" id="KW-1185">Reference proteome</keyword>
<keyword evidence="3" id="KW-0479">Metal-binding</keyword>
<dbReference type="PANTHER" id="PTHR12318:SF0">
    <property type="entry name" value="ACYL-COENZYME A DIPHOSPHATASE NUDT19"/>
    <property type="match status" value="1"/>
</dbReference>